<dbReference type="InterPro" id="IPR032710">
    <property type="entry name" value="NTF2-like_dom_sf"/>
</dbReference>
<dbReference type="Proteomes" id="UP000267900">
    <property type="component" value="Chromosome"/>
</dbReference>
<accession>A0A3Q9G378</accession>
<dbReference type="AlphaFoldDB" id="A0A3Q9G378"/>
<dbReference type="EMBL" id="CP034587">
    <property type="protein sequence ID" value="AZQ74571.1"/>
    <property type="molecule type" value="Genomic_DNA"/>
</dbReference>
<dbReference type="RefSeq" id="WP_126917073.1">
    <property type="nucleotide sequence ID" value="NZ_CP034587.1"/>
</dbReference>
<dbReference type="InterPro" id="IPR009959">
    <property type="entry name" value="Cyclase_SnoaL-like"/>
</dbReference>
<sequence length="144" mass="16691">MSARLDSVRRLIEAYNTGKTDDVADYIHPEYLNPGTLEFTSLRGPELFALNVAWVKRTFSQDARLEEVDIEERGDWVRAKLVLYGRHVGDMVGMAPTGRLFSGEQIHLFRFVDGRIRDHRDWPDYLGTYRQLGEPWPEPGGWRP</sequence>
<dbReference type="PANTHER" id="PTHR38436">
    <property type="entry name" value="POLYKETIDE CYCLASE SNOAL-LIKE DOMAIN"/>
    <property type="match status" value="1"/>
</dbReference>
<dbReference type="SUPFAM" id="SSF54427">
    <property type="entry name" value="NTF2-like"/>
    <property type="match status" value="1"/>
</dbReference>
<protein>
    <submittedName>
        <fullName evidence="1">Ester cyclase</fullName>
    </submittedName>
</protein>
<dbReference type="OrthoDB" id="4543541at2"/>
<organism evidence="1 2">
    <name type="scientific">Streptomyces luteoverticillatus</name>
    <name type="common">Streptoverticillium luteoverticillatus</name>
    <dbReference type="NCBI Taxonomy" id="66425"/>
    <lineage>
        <taxon>Bacteria</taxon>
        <taxon>Bacillati</taxon>
        <taxon>Actinomycetota</taxon>
        <taxon>Actinomycetes</taxon>
        <taxon>Kitasatosporales</taxon>
        <taxon>Streptomycetaceae</taxon>
        <taxon>Streptomyces</taxon>
    </lineage>
</organism>
<gene>
    <name evidence="1" type="ORF">EKH77_28190</name>
</gene>
<evidence type="ECO:0000313" key="2">
    <source>
        <dbReference type="Proteomes" id="UP000267900"/>
    </source>
</evidence>
<dbReference type="GO" id="GO:0030638">
    <property type="term" value="P:polyketide metabolic process"/>
    <property type="evidence" value="ECO:0007669"/>
    <property type="project" value="InterPro"/>
</dbReference>
<dbReference type="Pfam" id="PF07366">
    <property type="entry name" value="SnoaL"/>
    <property type="match status" value="1"/>
</dbReference>
<proteinExistence type="predicted"/>
<keyword evidence="2" id="KW-1185">Reference proteome</keyword>
<dbReference type="Gene3D" id="3.10.450.50">
    <property type="match status" value="1"/>
</dbReference>
<evidence type="ECO:0000313" key="1">
    <source>
        <dbReference type="EMBL" id="AZQ74571.1"/>
    </source>
</evidence>
<dbReference type="PANTHER" id="PTHR38436:SF1">
    <property type="entry name" value="ESTER CYCLASE"/>
    <property type="match status" value="1"/>
</dbReference>
<reference evidence="1 2" key="1">
    <citation type="submission" date="2018-12" db="EMBL/GenBank/DDBJ databases">
        <title>The whole draft genome of Streptomyce luteoverticillatus CGMCC 15060.</title>
        <authorList>
            <person name="Feng Z."/>
            <person name="Chen G."/>
            <person name="Zhang J."/>
            <person name="Zhu H."/>
            <person name="Yu X."/>
            <person name="Zhang W."/>
            <person name="Zhang X."/>
        </authorList>
    </citation>
    <scope>NUCLEOTIDE SEQUENCE [LARGE SCALE GENOMIC DNA]</scope>
    <source>
        <strain evidence="1 2">CGMCC 15060</strain>
    </source>
</reference>
<dbReference type="NCBIfam" id="NF033407">
    <property type="entry name" value="SnoaL_meth_ester"/>
    <property type="match status" value="1"/>
</dbReference>
<name>A0A3Q9G378_STRLT</name>